<dbReference type="SUPFAM" id="SSF55486">
    <property type="entry name" value="Metalloproteases ('zincins'), catalytic domain"/>
    <property type="match status" value="1"/>
</dbReference>
<feature type="region of interest" description="Disordered" evidence="1">
    <location>
        <begin position="322"/>
        <end position="353"/>
    </location>
</feature>
<feature type="compositionally biased region" description="Low complexity" evidence="1">
    <location>
        <begin position="89"/>
        <end position="106"/>
    </location>
</feature>
<feature type="region of interest" description="Disordered" evidence="1">
    <location>
        <begin position="89"/>
        <end position="129"/>
    </location>
</feature>
<evidence type="ECO:0000259" key="3">
    <source>
        <dbReference type="Pfam" id="PF11350"/>
    </source>
</evidence>
<keyword evidence="2" id="KW-0812">Transmembrane</keyword>
<feature type="compositionally biased region" description="Polar residues" evidence="1">
    <location>
        <begin position="342"/>
        <end position="353"/>
    </location>
</feature>
<keyword evidence="2" id="KW-1133">Transmembrane helix</keyword>
<evidence type="ECO:0000313" key="5">
    <source>
        <dbReference type="Proteomes" id="UP001164693"/>
    </source>
</evidence>
<accession>A0ABY7JXX6</accession>
<protein>
    <submittedName>
        <fullName evidence="4">DUF3152 domain-containing protein</fullName>
    </submittedName>
</protein>
<keyword evidence="5" id="KW-1185">Reference proteome</keyword>
<proteinExistence type="predicted"/>
<reference evidence="4" key="1">
    <citation type="submission" date="2022-05" db="EMBL/GenBank/DDBJ databases">
        <title>Jatrophihabitans sp. SB3-54 whole genome sequence.</title>
        <authorList>
            <person name="Suh M.K."/>
            <person name="Eom M.K."/>
            <person name="Kim J.S."/>
            <person name="Kim H.S."/>
            <person name="Do H.E."/>
            <person name="Shin Y.K."/>
            <person name="Lee J.-S."/>
        </authorList>
    </citation>
    <scope>NUCLEOTIDE SEQUENCE</scope>
    <source>
        <strain evidence="4">SB3-54</strain>
    </source>
</reference>
<organism evidence="4 5">
    <name type="scientific">Jatrophihabitans cynanchi</name>
    <dbReference type="NCBI Taxonomy" id="2944128"/>
    <lineage>
        <taxon>Bacteria</taxon>
        <taxon>Bacillati</taxon>
        <taxon>Actinomycetota</taxon>
        <taxon>Actinomycetes</taxon>
        <taxon>Jatrophihabitantales</taxon>
        <taxon>Jatrophihabitantaceae</taxon>
        <taxon>Jatrophihabitans</taxon>
    </lineage>
</organism>
<feature type="transmembrane region" description="Helical" evidence="2">
    <location>
        <begin position="62"/>
        <end position="81"/>
    </location>
</feature>
<gene>
    <name evidence="4" type="ORF">M6B22_16690</name>
</gene>
<feature type="domain" description="DUF3152" evidence="3">
    <location>
        <begin position="137"/>
        <end position="328"/>
    </location>
</feature>
<evidence type="ECO:0000256" key="1">
    <source>
        <dbReference type="SAM" id="MobiDB-lite"/>
    </source>
</evidence>
<dbReference type="EMBL" id="CP097463">
    <property type="protein sequence ID" value="WAX56162.1"/>
    <property type="molecule type" value="Genomic_DNA"/>
</dbReference>
<evidence type="ECO:0000256" key="2">
    <source>
        <dbReference type="SAM" id="Phobius"/>
    </source>
</evidence>
<feature type="region of interest" description="Disordered" evidence="1">
    <location>
        <begin position="1"/>
        <end position="29"/>
    </location>
</feature>
<evidence type="ECO:0000313" key="4">
    <source>
        <dbReference type="EMBL" id="WAX56162.1"/>
    </source>
</evidence>
<keyword evidence="2" id="KW-0472">Membrane</keyword>
<dbReference type="RefSeq" id="WP_269442691.1">
    <property type="nucleotide sequence ID" value="NZ_CP097463.1"/>
</dbReference>
<dbReference type="Proteomes" id="UP001164693">
    <property type="component" value="Chromosome"/>
</dbReference>
<feature type="compositionally biased region" description="Basic and acidic residues" evidence="1">
    <location>
        <begin position="19"/>
        <end position="29"/>
    </location>
</feature>
<name>A0ABY7JXX6_9ACTN</name>
<feature type="compositionally biased region" description="Basic and acidic residues" evidence="1">
    <location>
        <begin position="1"/>
        <end position="12"/>
    </location>
</feature>
<dbReference type="InterPro" id="IPR022603">
    <property type="entry name" value="DUF3152"/>
</dbReference>
<sequence>MADRDYRERGELAHAVGTRRPDEPGHHADHDVEAARRGVATFGGEWQRGGGRRAVRGFVAKYGWRAYALPILLVLTVAALLTAHNTVTTHSSGAGPGPSGAAQNNAVPPPVASGNTALKSDAPGAGAHDTALRSAALPPGAKYTIKGDGTFQVLKGTSKVVGSGHLFRYSVEVEKGITGVDVAQFETLVQQTLADPRSWSGHGVSLQRVDSGTVDFHVSLTSVMTVRALCGYELPVETSCYVPAGDTSPVNRVVLDVARWVRGSAAYVGDLNAYRLYMINHEDGHAMGHQHAHECLPGGLAPVMMQQTIGLTDPNTGKLCAANPWPYPPGAGGAPGAEQPDTPANSEFQINGD</sequence>
<dbReference type="Pfam" id="PF11350">
    <property type="entry name" value="DUF3152"/>
    <property type="match status" value="1"/>
</dbReference>